<evidence type="ECO:0000313" key="3">
    <source>
        <dbReference type="Proteomes" id="UP001595999"/>
    </source>
</evidence>
<keyword evidence="1" id="KW-0732">Signal</keyword>
<reference evidence="3" key="1">
    <citation type="journal article" date="2019" name="Int. J. Syst. Evol. Microbiol.">
        <title>The Global Catalogue of Microorganisms (GCM) 10K type strain sequencing project: providing services to taxonomists for standard genome sequencing and annotation.</title>
        <authorList>
            <consortium name="The Broad Institute Genomics Platform"/>
            <consortium name="The Broad Institute Genome Sequencing Center for Infectious Disease"/>
            <person name="Wu L."/>
            <person name="Ma J."/>
        </authorList>
    </citation>
    <scope>NUCLEOTIDE SEQUENCE [LARGE SCALE GENOMIC DNA]</scope>
    <source>
        <strain evidence="3">CGMCC 4.7608</strain>
    </source>
</reference>
<keyword evidence="3" id="KW-1185">Reference proteome</keyword>
<name>A0ABV8ZSK3_9NEIS</name>
<feature type="signal peptide" evidence="1">
    <location>
        <begin position="1"/>
        <end position="23"/>
    </location>
</feature>
<feature type="chain" id="PRO_5046399035" evidence="1">
    <location>
        <begin position="24"/>
        <end position="378"/>
    </location>
</feature>
<dbReference type="EMBL" id="JBHSEK010000006">
    <property type="protein sequence ID" value="MFC4490300.1"/>
    <property type="molecule type" value="Genomic_DNA"/>
</dbReference>
<proteinExistence type="predicted"/>
<sequence>MRGMMQKMGLGLLLCGAVIGARAEGFPAAKQFWIVEDQFPVKGDLSLDHVAEDGSWVAGTLKSGALFSKEIKGRFVVISQQGVKLYGDKDYDTEYLFVGDGVGPVVNAYLSNRAWVSFSVDKEGVAYRVPYVAADYTCALALPKGDTWCTNGRQQVVPKAPAFPLGERYAPKKFGDHYFLTLLQGRKLWDAGQSTFFIWSQADGWQPQSLQALYGIGAGLPAFFDASQDGAVLVGTADNYRRPLYGRWSNIPIAWTPSVGVKVLNGLGAEPEGSVSGVSADGRMMIGSAHELKTSMFTRRLQSTDDSVPVIWNDSDTAIKFADYLQQHGVEMPQGEELEASPFLMSKSGEVFMGGLKSGKHFVVKVPRAGQAGRVAHE</sequence>
<evidence type="ECO:0000313" key="2">
    <source>
        <dbReference type="EMBL" id="MFC4490300.1"/>
    </source>
</evidence>
<organism evidence="2 3">
    <name type="scientific">Chromobacterium aquaticum</name>
    <dbReference type="NCBI Taxonomy" id="467180"/>
    <lineage>
        <taxon>Bacteria</taxon>
        <taxon>Pseudomonadati</taxon>
        <taxon>Pseudomonadota</taxon>
        <taxon>Betaproteobacteria</taxon>
        <taxon>Neisseriales</taxon>
        <taxon>Chromobacteriaceae</taxon>
        <taxon>Chromobacterium</taxon>
    </lineage>
</organism>
<dbReference type="RefSeq" id="WP_231462680.1">
    <property type="nucleotide sequence ID" value="NZ_JAJOHW010000082.1"/>
</dbReference>
<protein>
    <submittedName>
        <fullName evidence="2">Uncharacterized protein</fullName>
    </submittedName>
</protein>
<dbReference type="Proteomes" id="UP001595999">
    <property type="component" value="Unassembled WGS sequence"/>
</dbReference>
<gene>
    <name evidence="2" type="ORF">ACFO0R_11765</name>
</gene>
<accession>A0ABV8ZSK3</accession>
<evidence type="ECO:0000256" key="1">
    <source>
        <dbReference type="SAM" id="SignalP"/>
    </source>
</evidence>
<comment type="caution">
    <text evidence="2">The sequence shown here is derived from an EMBL/GenBank/DDBJ whole genome shotgun (WGS) entry which is preliminary data.</text>
</comment>